<feature type="transmembrane region" description="Helical" evidence="1">
    <location>
        <begin position="154"/>
        <end position="175"/>
    </location>
</feature>
<feature type="transmembrane region" description="Helical" evidence="1">
    <location>
        <begin position="212"/>
        <end position="233"/>
    </location>
</feature>
<feature type="transmembrane region" description="Helical" evidence="1">
    <location>
        <begin position="124"/>
        <end position="142"/>
    </location>
</feature>
<feature type="transmembrane region" description="Helical" evidence="1">
    <location>
        <begin position="67"/>
        <end position="91"/>
    </location>
</feature>
<evidence type="ECO:0000259" key="2">
    <source>
        <dbReference type="Pfam" id="PF00892"/>
    </source>
</evidence>
<gene>
    <name evidence="3" type="ORF">BI364_13345</name>
</gene>
<keyword evidence="4" id="KW-1185">Reference proteome</keyword>
<feature type="transmembrane region" description="Helical" evidence="1">
    <location>
        <begin position="240"/>
        <end position="259"/>
    </location>
</feature>
<dbReference type="InterPro" id="IPR037185">
    <property type="entry name" value="EmrE-like"/>
</dbReference>
<dbReference type="KEGG" id="aprs:BI364_13345"/>
<dbReference type="GO" id="GO:0016020">
    <property type="term" value="C:membrane"/>
    <property type="evidence" value="ECO:0007669"/>
    <property type="project" value="InterPro"/>
</dbReference>
<dbReference type="PANTHER" id="PTHR22911">
    <property type="entry name" value="ACYL-MALONYL CONDENSING ENZYME-RELATED"/>
    <property type="match status" value="1"/>
</dbReference>
<feature type="transmembrane region" description="Helical" evidence="1">
    <location>
        <begin position="37"/>
        <end position="55"/>
    </location>
</feature>
<sequence length="307" mass="31903">MTRHPMFGLVLALFGALTITPDTLFMRWSEMSGAQMLVWRGLLMGGVFVAAWMVVSHRTRKADIRGFFSGEGLAVVLCQFVSTSLFSLGVAMAPVSVVLFGVASVPVFSAVFGFLLLGDGVHWSTWLAIVAVITGIGIAVFGGGPSAVGGAGSVLLGAVSGLGVAISLALTFVSIRRNPEAPILLTVGVGALLSGVAALFIIGPAAALQGNIGFIAITGIVILPVSFFSLSLASRHTLTANVSLVMLMETVLGPLWVWLGTGERPTSGMLMGGVIVVGSLALYLGYSAYGEIWRRRETPVVVPVARQ</sequence>
<evidence type="ECO:0000313" key="4">
    <source>
        <dbReference type="Proteomes" id="UP000095401"/>
    </source>
</evidence>
<organism evidence="3 4">
    <name type="scientific">Acidihalobacter yilgarnensis</name>
    <dbReference type="NCBI Taxonomy" id="2819280"/>
    <lineage>
        <taxon>Bacteria</taxon>
        <taxon>Pseudomonadati</taxon>
        <taxon>Pseudomonadota</taxon>
        <taxon>Gammaproteobacteria</taxon>
        <taxon>Chromatiales</taxon>
        <taxon>Ectothiorhodospiraceae</taxon>
        <taxon>Acidihalobacter</taxon>
    </lineage>
</organism>
<evidence type="ECO:0000256" key="1">
    <source>
        <dbReference type="SAM" id="Phobius"/>
    </source>
</evidence>
<dbReference type="Pfam" id="PF00892">
    <property type="entry name" value="EamA"/>
    <property type="match status" value="1"/>
</dbReference>
<proteinExistence type="predicted"/>
<feature type="transmembrane region" description="Helical" evidence="1">
    <location>
        <begin position="97"/>
        <end position="117"/>
    </location>
</feature>
<feature type="transmembrane region" description="Helical" evidence="1">
    <location>
        <begin position="182"/>
        <end position="206"/>
    </location>
</feature>
<dbReference type="SUPFAM" id="SSF103481">
    <property type="entry name" value="Multidrug resistance efflux transporter EmrE"/>
    <property type="match status" value="1"/>
</dbReference>
<dbReference type="EMBL" id="CP017415">
    <property type="protein sequence ID" value="AOU98818.1"/>
    <property type="molecule type" value="Genomic_DNA"/>
</dbReference>
<keyword evidence="1" id="KW-1133">Transmembrane helix</keyword>
<evidence type="ECO:0000313" key="3">
    <source>
        <dbReference type="EMBL" id="AOU98818.1"/>
    </source>
</evidence>
<keyword evidence="1" id="KW-0812">Transmembrane</keyword>
<accession>A0A1D8IQM6</accession>
<name>A0A1D8IQM6_9GAMM</name>
<dbReference type="InterPro" id="IPR000620">
    <property type="entry name" value="EamA_dom"/>
</dbReference>
<feature type="transmembrane region" description="Helical" evidence="1">
    <location>
        <begin position="265"/>
        <end position="286"/>
    </location>
</feature>
<dbReference type="Proteomes" id="UP000095401">
    <property type="component" value="Chromosome"/>
</dbReference>
<dbReference type="AlphaFoldDB" id="A0A1D8IQM6"/>
<keyword evidence="1" id="KW-0472">Membrane</keyword>
<feature type="domain" description="EamA" evidence="2">
    <location>
        <begin position="6"/>
        <end position="139"/>
    </location>
</feature>
<reference evidence="4" key="1">
    <citation type="submission" date="2016-09" db="EMBL/GenBank/DDBJ databases">
        <title>Acidihalobacter prosperus F5.</title>
        <authorList>
            <person name="Khaleque H.N."/>
            <person name="Ramsay J.P."/>
            <person name="Kaksonen A.H."/>
            <person name="Boxall N.J."/>
            <person name="Watkin E.L.J."/>
        </authorList>
    </citation>
    <scope>NUCLEOTIDE SEQUENCE [LARGE SCALE GENOMIC DNA]</scope>
    <source>
        <strain evidence="4">F5</strain>
    </source>
</reference>
<protein>
    <recommendedName>
        <fullName evidence="2">EamA domain-containing protein</fullName>
    </recommendedName>
</protein>